<name>A0A1D6ER87_MAIZE</name>
<protein>
    <recommendedName>
        <fullName evidence="3">DUF7036 domain-containing protein</fullName>
    </recommendedName>
</protein>
<keyword evidence="2" id="KW-0812">Transmembrane</keyword>
<reference evidence="4" key="1">
    <citation type="submission" date="2015-12" db="EMBL/GenBank/DDBJ databases">
        <title>Update maize B73 reference genome by single molecule sequencing technologies.</title>
        <authorList>
            <consortium name="Maize Genome Sequencing Project"/>
            <person name="Ware D."/>
        </authorList>
    </citation>
    <scope>NUCLEOTIDE SEQUENCE [LARGE SCALE GENOMIC DNA]</scope>
    <source>
        <tissue evidence="4">Seedling</tissue>
    </source>
</reference>
<dbReference type="ExpressionAtlas" id="A0A1D6ER87">
    <property type="expression patterns" value="baseline and differential"/>
</dbReference>
<feature type="transmembrane region" description="Helical" evidence="2">
    <location>
        <begin position="39"/>
        <end position="62"/>
    </location>
</feature>
<gene>
    <name evidence="4" type="ORF">ZEAMMB73_Zm00001d005847</name>
</gene>
<dbReference type="EMBL" id="CM007648">
    <property type="protein sequence ID" value="ONM22251.1"/>
    <property type="molecule type" value="Genomic_DNA"/>
</dbReference>
<dbReference type="AlphaFoldDB" id="A0A1D6ER87"/>
<feature type="compositionally biased region" description="Pro residues" evidence="1">
    <location>
        <begin position="354"/>
        <end position="368"/>
    </location>
</feature>
<evidence type="ECO:0000256" key="2">
    <source>
        <dbReference type="SAM" id="Phobius"/>
    </source>
</evidence>
<evidence type="ECO:0000313" key="4">
    <source>
        <dbReference type="EMBL" id="ONM22251.1"/>
    </source>
</evidence>
<dbReference type="OMA" id="PCPYSHP"/>
<dbReference type="PANTHER" id="PTHR33826">
    <property type="entry name" value="F20B24.21"/>
    <property type="match status" value="1"/>
</dbReference>
<accession>A0A1D6ER87</accession>
<dbReference type="PANTHER" id="PTHR33826:SF4">
    <property type="entry name" value="F20B24.21"/>
    <property type="match status" value="1"/>
</dbReference>
<keyword evidence="2" id="KW-1133">Transmembrane helix</keyword>
<proteinExistence type="predicted"/>
<evidence type="ECO:0000256" key="1">
    <source>
        <dbReference type="SAM" id="MobiDB-lite"/>
    </source>
</evidence>
<feature type="region of interest" description="Disordered" evidence="1">
    <location>
        <begin position="349"/>
        <end position="380"/>
    </location>
</feature>
<dbReference type="Pfam" id="PF23041">
    <property type="entry name" value="DUF7036"/>
    <property type="match status" value="2"/>
</dbReference>
<feature type="domain" description="DUF7036" evidence="3">
    <location>
        <begin position="243"/>
        <end position="333"/>
    </location>
</feature>
<feature type="domain" description="DUF7036" evidence="3">
    <location>
        <begin position="120"/>
        <end position="210"/>
    </location>
</feature>
<sequence length="499" mass="54162">MGKPFDVELGGGAGGLEIAGAGGGGPWGGRVFGAIGRAVSFRCVFVLLLAAGVLIPVLFLLVPSRQQGYLSDDHDVLADSPDGKELRGQQGSCLPGHVQGEAAAGQGPVISVSAEIKVGFTLEKPVSFLTSHIDKLGNDIFEDIGVPNSKVSIVSMHPLTSKYFTHIVFGVLPYPKDASISLPALSVLRSSLIEMMLQQVNLSLTPSLFGHPSSFELLRFPGGITVIPAQSGFTWVNTDPLFNFMLNNSIYQILGNLTELKDQLKLGLNLRSYEKIYFQFRNEIGSSVEAPATIVASVLDGSSNLLPDRLRQLAKLIREPDARNLGLNHSVFGKVKGVQLSSYLQHKISGLSPSPSPAPSPSQSPSPSMPTSLSPYPASSLPGPALAPSWSRHPCFPCFRCNPSPAGSSTCLNIGRPQGKKRIAELRISLQLRHLHMLSFTLEVMLDWMPGLLRMLGMRHQENLARREGSLWLQFCFKHDHESQSWAMMQTPGFVYWLM</sequence>
<feature type="compositionally biased region" description="Low complexity" evidence="1">
    <location>
        <begin position="369"/>
        <end position="380"/>
    </location>
</feature>
<evidence type="ECO:0000259" key="3">
    <source>
        <dbReference type="Pfam" id="PF23041"/>
    </source>
</evidence>
<organism evidence="4">
    <name type="scientific">Zea mays</name>
    <name type="common">Maize</name>
    <dbReference type="NCBI Taxonomy" id="4577"/>
    <lineage>
        <taxon>Eukaryota</taxon>
        <taxon>Viridiplantae</taxon>
        <taxon>Streptophyta</taxon>
        <taxon>Embryophyta</taxon>
        <taxon>Tracheophyta</taxon>
        <taxon>Spermatophyta</taxon>
        <taxon>Magnoliopsida</taxon>
        <taxon>Liliopsida</taxon>
        <taxon>Poales</taxon>
        <taxon>Poaceae</taxon>
        <taxon>PACMAD clade</taxon>
        <taxon>Panicoideae</taxon>
        <taxon>Andropogonodae</taxon>
        <taxon>Andropogoneae</taxon>
        <taxon>Tripsacinae</taxon>
        <taxon>Zea</taxon>
    </lineage>
</organism>
<keyword evidence="2" id="KW-0472">Membrane</keyword>
<dbReference type="InterPro" id="IPR055464">
    <property type="entry name" value="DUF7036"/>
</dbReference>